<dbReference type="Gene3D" id="1.10.8.60">
    <property type="match status" value="1"/>
</dbReference>
<evidence type="ECO:0000256" key="7">
    <source>
        <dbReference type="ARBA" id="ARBA00022741"/>
    </source>
</evidence>
<dbReference type="InterPro" id="IPR045085">
    <property type="entry name" value="HLD_clamp_pol_III_gamma_tau"/>
</dbReference>
<keyword evidence="6" id="KW-0479">Metal-binding</keyword>
<evidence type="ECO:0000256" key="4">
    <source>
        <dbReference type="ARBA" id="ARBA00022695"/>
    </source>
</evidence>
<evidence type="ECO:0000259" key="13">
    <source>
        <dbReference type="SMART" id="SM00382"/>
    </source>
</evidence>
<dbReference type="NCBIfam" id="NF005846">
    <property type="entry name" value="PRK07764.1-6"/>
    <property type="match status" value="1"/>
</dbReference>
<dbReference type="NCBIfam" id="TIGR02397">
    <property type="entry name" value="dnaX_nterm"/>
    <property type="match status" value="1"/>
</dbReference>
<keyword evidence="8" id="KW-0862">Zinc</keyword>
<dbReference type="Pfam" id="PF12169">
    <property type="entry name" value="DNA_pol3_gamma3"/>
    <property type="match status" value="1"/>
</dbReference>
<dbReference type="RefSeq" id="WP_102184537.1">
    <property type="nucleotide sequence ID" value="NZ_PNGC01000003.1"/>
</dbReference>
<dbReference type="SMART" id="SM00382">
    <property type="entry name" value="AAA"/>
    <property type="match status" value="1"/>
</dbReference>
<organism evidence="14 15">
    <name type="scientific">Varibaculum cambriense</name>
    <dbReference type="NCBI Taxonomy" id="184870"/>
    <lineage>
        <taxon>Bacteria</taxon>
        <taxon>Bacillati</taxon>
        <taxon>Actinomycetota</taxon>
        <taxon>Actinomycetes</taxon>
        <taxon>Actinomycetales</taxon>
        <taxon>Actinomycetaceae</taxon>
        <taxon>Varibaculum</taxon>
    </lineage>
</organism>
<proteinExistence type="inferred from homology"/>
<dbReference type="Gene3D" id="3.40.50.300">
    <property type="entry name" value="P-loop containing nucleotide triphosphate hydrolases"/>
    <property type="match status" value="1"/>
</dbReference>
<evidence type="ECO:0000256" key="12">
    <source>
        <dbReference type="SAM" id="MobiDB-lite"/>
    </source>
</evidence>
<dbReference type="CDD" id="cd00009">
    <property type="entry name" value="AAA"/>
    <property type="match status" value="1"/>
</dbReference>
<dbReference type="InterPro" id="IPR003593">
    <property type="entry name" value="AAA+_ATPase"/>
</dbReference>
<evidence type="ECO:0000256" key="9">
    <source>
        <dbReference type="ARBA" id="ARBA00022840"/>
    </source>
</evidence>
<reference evidence="14 15" key="1">
    <citation type="submission" date="2017-09" db="EMBL/GenBank/DDBJ databases">
        <title>Bacterial strain isolated from the female urinary microbiota.</title>
        <authorList>
            <person name="Thomas-White K."/>
            <person name="Kumar N."/>
            <person name="Forster S."/>
            <person name="Putonti C."/>
            <person name="Lawley T."/>
            <person name="Wolfe A.J."/>
        </authorList>
    </citation>
    <scope>NUCLEOTIDE SEQUENCE [LARGE SCALE GENOMIC DNA]</scope>
    <source>
        <strain evidence="14 15">UMB0744</strain>
    </source>
</reference>
<dbReference type="InterPro" id="IPR027417">
    <property type="entry name" value="P-loop_NTPase"/>
</dbReference>
<keyword evidence="9" id="KW-0067">ATP-binding</keyword>
<evidence type="ECO:0000313" key="14">
    <source>
        <dbReference type="EMBL" id="PMB88893.1"/>
    </source>
</evidence>
<feature type="compositionally biased region" description="Low complexity" evidence="12">
    <location>
        <begin position="430"/>
        <end position="440"/>
    </location>
</feature>
<name>A0ABX4UMQ9_9ACTO</name>
<dbReference type="PANTHER" id="PTHR11669">
    <property type="entry name" value="REPLICATION FACTOR C / DNA POLYMERASE III GAMMA-TAU SUBUNIT"/>
    <property type="match status" value="1"/>
</dbReference>
<feature type="compositionally biased region" description="Acidic residues" evidence="12">
    <location>
        <begin position="834"/>
        <end position="849"/>
    </location>
</feature>
<evidence type="ECO:0000256" key="2">
    <source>
        <dbReference type="ARBA" id="ARBA00012417"/>
    </source>
</evidence>
<feature type="compositionally biased region" description="Low complexity" evidence="12">
    <location>
        <begin position="412"/>
        <end position="422"/>
    </location>
</feature>
<protein>
    <recommendedName>
        <fullName evidence="2">DNA-directed DNA polymerase</fullName>
        <ecNumber evidence="2">2.7.7.7</ecNumber>
    </recommendedName>
</protein>
<evidence type="ECO:0000256" key="6">
    <source>
        <dbReference type="ARBA" id="ARBA00022723"/>
    </source>
</evidence>
<keyword evidence="10" id="KW-0239">DNA-directed DNA polymerase</keyword>
<dbReference type="PANTHER" id="PTHR11669:SF0">
    <property type="entry name" value="PROTEIN STICHEL-LIKE 2"/>
    <property type="match status" value="1"/>
</dbReference>
<dbReference type="Pfam" id="PF22608">
    <property type="entry name" value="DNAX_ATPase_lid"/>
    <property type="match status" value="1"/>
</dbReference>
<dbReference type="InterPro" id="IPR008921">
    <property type="entry name" value="DNA_pol3_clamp-load_cplx_C"/>
</dbReference>
<evidence type="ECO:0000313" key="15">
    <source>
        <dbReference type="Proteomes" id="UP000243201"/>
    </source>
</evidence>
<evidence type="ECO:0000256" key="5">
    <source>
        <dbReference type="ARBA" id="ARBA00022705"/>
    </source>
</evidence>
<dbReference type="EC" id="2.7.7.7" evidence="2"/>
<feature type="region of interest" description="Disordered" evidence="12">
    <location>
        <begin position="603"/>
        <end position="853"/>
    </location>
</feature>
<feature type="compositionally biased region" description="Basic and acidic residues" evidence="12">
    <location>
        <begin position="603"/>
        <end position="615"/>
    </location>
</feature>
<evidence type="ECO:0000256" key="1">
    <source>
        <dbReference type="ARBA" id="ARBA00006360"/>
    </source>
</evidence>
<comment type="caution">
    <text evidence="14">The sequence shown here is derived from an EMBL/GenBank/DDBJ whole genome shotgun (WGS) entry which is preliminary data.</text>
</comment>
<feature type="compositionally biased region" description="Low complexity" evidence="12">
    <location>
        <begin position="733"/>
        <end position="752"/>
    </location>
</feature>
<feature type="region of interest" description="Disordered" evidence="12">
    <location>
        <begin position="394"/>
        <end position="499"/>
    </location>
</feature>
<dbReference type="InterPro" id="IPR012763">
    <property type="entry name" value="DNA_pol_III_sug/sutau_N"/>
</dbReference>
<evidence type="ECO:0000256" key="3">
    <source>
        <dbReference type="ARBA" id="ARBA00022679"/>
    </source>
</evidence>
<sequence>MSIALYRRYRPDTFQDVIGQDHVVKPLMAALRSGRISHAYLFSGPRGCGKTTSARIMARCLNCAEGPTDTPCGKCESCKDLATGGSGSLDVVEIDAASHNGVDDARELRERAGFAPVRDRYKIFILDEAHMVTQQGFNALLKIVEEPPEHVKFIFATTEPDKVIGTIRSRTHHYPFRLVPPEIMEKYMAKLCEAENIEPAPGVLQLVMRAGAGSVRDSLSVLDQLMAGAEDGKLEYGTAAALLGYTDSSILERSVDAIIDRDGSALFEVIAKMVEGGHEPRRYLEDLLLHLRDLLVLSVSSPEDAQTALAGTPADQLAAMQSQAQRWGTTGISHASDLTNTALTELTGATAPRLQVELLAARLLLPEQSPVVANEPTSALSGLRGAEAAMAALHRPGHQHSQNTVNSLPGSAAPAAPRTPEAPAEPAPAAPRANAIPEAPRGGGGAPELAAPRPQMTDSKPSAPAVDKQENQQEQAPRNEVAEQESSPKEAAASSLLREVPEVEKGEQYWQILQSWGKVSARLRHTDQRLWSTCNRHLQLGGAQNQQVTLLADTPQTVEYLEKQLAPIEKCLQEELSDSWTVQVLAGSDDSRAPAMSEVLSRIKLDASSGEEKTLPQEAPPEEEEYPPEGADPADGSEEISYPEPVSGEANPAPVPSTSADAANEIAETAGETPKAADNPAGKPGKESDPATPNGDWIITNPTASESVSKENDQGAEDAAHPVASEPAPPFAAAPSPFGAPAAEMAAPRPEASVSPAPGRDNAVMVAPRDFADELVAPRADQSAAPFEATASAPLAAPREQTFEPDIPAAPRGSAATGVDAESASPAPGAPPSYEDEDIPDLSDPDVSLDESGGRWGVEVAKSLLGGKIIETVDNSGGSGKAGI</sequence>
<dbReference type="Gene3D" id="1.20.272.10">
    <property type="match status" value="1"/>
</dbReference>
<dbReference type="InterPro" id="IPR050238">
    <property type="entry name" value="DNA_Rep/Repair_Clamp_Loader"/>
</dbReference>
<feature type="compositionally biased region" description="Polar residues" evidence="12">
    <location>
        <begin position="399"/>
        <end position="409"/>
    </location>
</feature>
<accession>A0ABX4UMQ9</accession>
<comment type="catalytic activity">
    <reaction evidence="11">
        <text>DNA(n) + a 2'-deoxyribonucleoside 5'-triphosphate = DNA(n+1) + diphosphate</text>
        <dbReference type="Rhea" id="RHEA:22508"/>
        <dbReference type="Rhea" id="RHEA-COMP:17339"/>
        <dbReference type="Rhea" id="RHEA-COMP:17340"/>
        <dbReference type="ChEBI" id="CHEBI:33019"/>
        <dbReference type="ChEBI" id="CHEBI:61560"/>
        <dbReference type="ChEBI" id="CHEBI:173112"/>
        <dbReference type="EC" id="2.7.7.7"/>
    </reaction>
</comment>
<gene>
    <name evidence="14" type="primary">dnaX</name>
    <name evidence="14" type="ORF">CJ240_07705</name>
</gene>
<dbReference type="SUPFAM" id="SSF48019">
    <property type="entry name" value="post-AAA+ oligomerization domain-like"/>
    <property type="match status" value="1"/>
</dbReference>
<evidence type="ECO:0000256" key="11">
    <source>
        <dbReference type="ARBA" id="ARBA00049244"/>
    </source>
</evidence>
<dbReference type="SUPFAM" id="SSF52540">
    <property type="entry name" value="P-loop containing nucleoside triphosphate hydrolases"/>
    <property type="match status" value="1"/>
</dbReference>
<keyword evidence="15" id="KW-1185">Reference proteome</keyword>
<dbReference type="InterPro" id="IPR022754">
    <property type="entry name" value="DNA_pol_III_gamma-3"/>
</dbReference>
<evidence type="ECO:0000256" key="8">
    <source>
        <dbReference type="ARBA" id="ARBA00022833"/>
    </source>
</evidence>
<keyword evidence="4" id="KW-0548">Nucleotidyltransferase</keyword>
<evidence type="ECO:0000256" key="10">
    <source>
        <dbReference type="ARBA" id="ARBA00022932"/>
    </source>
</evidence>
<comment type="similarity">
    <text evidence="1">Belongs to the DnaX/STICHEL family.</text>
</comment>
<keyword evidence="3" id="KW-0808">Transferase</keyword>
<dbReference type="EMBL" id="PNGC01000003">
    <property type="protein sequence ID" value="PMB88893.1"/>
    <property type="molecule type" value="Genomic_DNA"/>
</dbReference>
<dbReference type="CDD" id="cd18137">
    <property type="entry name" value="HLD_clamp_pol_III_gamma_tau"/>
    <property type="match status" value="1"/>
</dbReference>
<feature type="domain" description="AAA+ ATPase" evidence="13">
    <location>
        <begin position="36"/>
        <end position="177"/>
    </location>
</feature>
<dbReference type="Pfam" id="PF13177">
    <property type="entry name" value="DNA_pol3_delta2"/>
    <property type="match status" value="1"/>
</dbReference>
<keyword evidence="5" id="KW-0235">DNA replication</keyword>
<dbReference type="Proteomes" id="UP000243201">
    <property type="component" value="Unassembled WGS sequence"/>
</dbReference>
<keyword evidence="7" id="KW-0547">Nucleotide-binding</keyword>